<protein>
    <submittedName>
        <fullName evidence="3">Carboxylesterase family protein</fullName>
    </submittedName>
</protein>
<evidence type="ECO:0000313" key="4">
    <source>
        <dbReference type="Proteomes" id="UP000184368"/>
    </source>
</evidence>
<dbReference type="Pfam" id="PF20434">
    <property type="entry name" value="BD-FAE"/>
    <property type="match status" value="1"/>
</dbReference>
<evidence type="ECO:0000259" key="2">
    <source>
        <dbReference type="Pfam" id="PF20434"/>
    </source>
</evidence>
<name>A0A1M5BCV8_9BACT</name>
<proteinExistence type="predicted"/>
<feature type="signal peptide" evidence="1">
    <location>
        <begin position="1"/>
        <end position="22"/>
    </location>
</feature>
<keyword evidence="4" id="KW-1185">Reference proteome</keyword>
<dbReference type="InterPro" id="IPR029058">
    <property type="entry name" value="AB_hydrolase_fold"/>
</dbReference>
<dbReference type="Gene3D" id="3.40.50.1820">
    <property type="entry name" value="alpha/beta hydrolase"/>
    <property type="match status" value="1"/>
</dbReference>
<dbReference type="InterPro" id="IPR049492">
    <property type="entry name" value="BD-FAE-like_dom"/>
</dbReference>
<gene>
    <name evidence="3" type="ORF">SAMN05444008_107258</name>
</gene>
<keyword evidence="1" id="KW-0732">Signal</keyword>
<dbReference type="OrthoDB" id="9777975at2"/>
<dbReference type="Proteomes" id="UP000184368">
    <property type="component" value="Unassembled WGS sequence"/>
</dbReference>
<organism evidence="3 4">
    <name type="scientific">Cnuella takakiae</name>
    <dbReference type="NCBI Taxonomy" id="1302690"/>
    <lineage>
        <taxon>Bacteria</taxon>
        <taxon>Pseudomonadati</taxon>
        <taxon>Bacteroidota</taxon>
        <taxon>Chitinophagia</taxon>
        <taxon>Chitinophagales</taxon>
        <taxon>Chitinophagaceae</taxon>
        <taxon>Cnuella</taxon>
    </lineage>
</organism>
<evidence type="ECO:0000256" key="1">
    <source>
        <dbReference type="SAM" id="SignalP"/>
    </source>
</evidence>
<dbReference type="RefSeq" id="WP_073043100.1">
    <property type="nucleotide sequence ID" value="NZ_FQUO01000007.1"/>
</dbReference>
<feature type="domain" description="BD-FAE-like" evidence="2">
    <location>
        <begin position="57"/>
        <end position="176"/>
    </location>
</feature>
<dbReference type="EMBL" id="FQUO01000007">
    <property type="protein sequence ID" value="SHF40329.1"/>
    <property type="molecule type" value="Genomic_DNA"/>
</dbReference>
<dbReference type="SUPFAM" id="SSF53474">
    <property type="entry name" value="alpha/beta-Hydrolases"/>
    <property type="match status" value="1"/>
</dbReference>
<sequence>MPALRYLIFVAAALLVCFAACNQTEILPNPVHPFKVQSNLLYNVALNYRGEEVELYLDAYQPQNGKKNPCIVLLHGGDLMQGNKDEWKGLAETLAQKDITAIAINYRLGRGGNGEPCNGDAYTVGQSFYRAVQDVHAAFRYLVQNAETLGIDTSQLFAGGTGVGGVAALSLGHTTQTDYERIYPGITDDLGEVNASGNLPLLPFRLRGIVHWRGAWLTESPGTGADVLPVMGFLNATDSLVPEFKGPFNKCSNYPMLYGSRFIQDKMQAYNTTAILHRRVGGDTGLDDNYYYSSNINCFIKDVKAGKLTKGILTNNIAVCP</sequence>
<accession>A0A1M5BCV8</accession>
<reference evidence="3 4" key="1">
    <citation type="submission" date="2016-11" db="EMBL/GenBank/DDBJ databases">
        <authorList>
            <person name="Jaros S."/>
            <person name="Januszkiewicz K."/>
            <person name="Wedrychowicz H."/>
        </authorList>
    </citation>
    <scope>NUCLEOTIDE SEQUENCE [LARGE SCALE GENOMIC DNA]</scope>
    <source>
        <strain evidence="3 4">DSM 26897</strain>
    </source>
</reference>
<dbReference type="AlphaFoldDB" id="A0A1M5BCV8"/>
<dbReference type="STRING" id="1302690.BUE76_17245"/>
<feature type="chain" id="PRO_5012454540" evidence="1">
    <location>
        <begin position="23"/>
        <end position="321"/>
    </location>
</feature>
<evidence type="ECO:0000313" key="3">
    <source>
        <dbReference type="EMBL" id="SHF40329.1"/>
    </source>
</evidence>